<accession>A0ABR4N2C5</accession>
<sequence length="328" mass="37291">MSSIRKAAPRRTHRERAQPAARARLGLLEKHKDYVLRAQDFHKKEKAIKTLQEKAAFRNPDEFYFGMVNAQTKRGVHIQRRNEKFDHDFLTLLKTQDQNYINYQRSVNLKKLERLKGGVHIVDEDEDGDDGAQQDGGAGSSSGKQRNAGAHRGGDDDDDDEFGGFGPDDDDDELGIFDGMDADEATEPASAPAKNKPKHIIFVDDEKHAKSFDPVKHFDTVPELVHKPASRLRKTTLETHVLPELSSRDARKLAKKREALAAELASRMEREEKLRTVQLEMQIQKDLMAKLLTVLGRRVLSQGRGARIKVVTDERGLPVYKWKARRRK</sequence>
<dbReference type="EMBL" id="JADGIZ020000043">
    <property type="protein sequence ID" value="KAL2913649.1"/>
    <property type="molecule type" value="Genomic_DNA"/>
</dbReference>
<evidence type="ECO:0008006" key="9">
    <source>
        <dbReference type="Google" id="ProtNLM"/>
    </source>
</evidence>
<reference evidence="7 8" key="1">
    <citation type="submission" date="2023-09" db="EMBL/GenBank/DDBJ databases">
        <title>Pangenome analysis of Batrachochytrium dendrobatidis and related Chytrids.</title>
        <authorList>
            <person name="Yacoub M.N."/>
            <person name="Stajich J.E."/>
            <person name="James T.Y."/>
        </authorList>
    </citation>
    <scope>NUCLEOTIDE SEQUENCE [LARGE SCALE GENOMIC DNA]</scope>
    <source>
        <strain evidence="7 8">JEL0888</strain>
    </source>
</reference>
<feature type="region of interest" description="Disordered" evidence="6">
    <location>
        <begin position="121"/>
        <end position="178"/>
    </location>
</feature>
<dbReference type="PANTHER" id="PTHR12838:SF0">
    <property type="entry name" value="U3 SMALL NUCLEOLAR RNA-ASSOCIATED PROTEIN 11-RELATED"/>
    <property type="match status" value="1"/>
</dbReference>
<keyword evidence="5" id="KW-0539">Nucleus</keyword>
<dbReference type="InterPro" id="IPR007144">
    <property type="entry name" value="SSU_processome_Utp11"/>
</dbReference>
<evidence type="ECO:0000313" key="8">
    <source>
        <dbReference type="Proteomes" id="UP001527925"/>
    </source>
</evidence>
<organism evidence="7 8">
    <name type="scientific">Polyrhizophydium stewartii</name>
    <dbReference type="NCBI Taxonomy" id="2732419"/>
    <lineage>
        <taxon>Eukaryota</taxon>
        <taxon>Fungi</taxon>
        <taxon>Fungi incertae sedis</taxon>
        <taxon>Chytridiomycota</taxon>
        <taxon>Chytridiomycota incertae sedis</taxon>
        <taxon>Chytridiomycetes</taxon>
        <taxon>Rhizophydiales</taxon>
        <taxon>Rhizophydiales incertae sedis</taxon>
        <taxon>Polyrhizophydium</taxon>
    </lineage>
</organism>
<feature type="compositionally biased region" description="Acidic residues" evidence="6">
    <location>
        <begin position="155"/>
        <end position="178"/>
    </location>
</feature>
<evidence type="ECO:0000256" key="4">
    <source>
        <dbReference type="ARBA" id="ARBA00022552"/>
    </source>
</evidence>
<comment type="function">
    <text evidence="1">Involved in nucleolar processing of pre-18S ribosomal RNA.</text>
</comment>
<evidence type="ECO:0000256" key="1">
    <source>
        <dbReference type="ARBA" id="ARBA00004099"/>
    </source>
</evidence>
<name>A0ABR4N2C5_9FUNG</name>
<comment type="caution">
    <text evidence="7">The sequence shown here is derived from an EMBL/GenBank/DDBJ whole genome shotgun (WGS) entry which is preliminary data.</text>
</comment>
<evidence type="ECO:0000313" key="7">
    <source>
        <dbReference type="EMBL" id="KAL2913649.1"/>
    </source>
</evidence>
<dbReference type="Proteomes" id="UP001527925">
    <property type="component" value="Unassembled WGS sequence"/>
</dbReference>
<evidence type="ECO:0000256" key="5">
    <source>
        <dbReference type="ARBA" id="ARBA00023242"/>
    </source>
</evidence>
<evidence type="ECO:0000256" key="2">
    <source>
        <dbReference type="ARBA" id="ARBA00004604"/>
    </source>
</evidence>
<dbReference type="PANTHER" id="PTHR12838">
    <property type="entry name" value="U3 SMALL NUCLEOLAR RNA-ASSOCIATED PROTEIN 11"/>
    <property type="match status" value="1"/>
</dbReference>
<dbReference type="Pfam" id="PF03998">
    <property type="entry name" value="Utp11"/>
    <property type="match status" value="1"/>
</dbReference>
<evidence type="ECO:0000256" key="3">
    <source>
        <dbReference type="ARBA" id="ARBA00008105"/>
    </source>
</evidence>
<keyword evidence="8" id="KW-1185">Reference proteome</keyword>
<comment type="subcellular location">
    <subcellularLocation>
        <location evidence="2">Nucleus</location>
        <location evidence="2">Nucleolus</location>
    </subcellularLocation>
</comment>
<protein>
    <recommendedName>
        <fullName evidence="9">U3 small nucleolar RNA-associated protein 11</fullName>
    </recommendedName>
</protein>
<comment type="similarity">
    <text evidence="3">Belongs to the UTP11 family.</text>
</comment>
<proteinExistence type="inferred from homology"/>
<keyword evidence="4" id="KW-0698">rRNA processing</keyword>
<evidence type="ECO:0000256" key="6">
    <source>
        <dbReference type="SAM" id="MobiDB-lite"/>
    </source>
</evidence>
<feature type="compositionally biased region" description="Acidic residues" evidence="6">
    <location>
        <begin position="123"/>
        <end position="132"/>
    </location>
</feature>
<gene>
    <name evidence="7" type="ORF">HK105_206809</name>
</gene>